<dbReference type="OrthoDB" id="781822at2759"/>
<dbReference type="Pfam" id="PF25500">
    <property type="entry name" value="DUF7913"/>
    <property type="match status" value="1"/>
</dbReference>
<dbReference type="AlphaFoldDB" id="A0A833RKX0"/>
<evidence type="ECO:0000259" key="2">
    <source>
        <dbReference type="Pfam" id="PF25500"/>
    </source>
</evidence>
<reference evidence="4" key="1">
    <citation type="submission" date="2020-01" db="EMBL/GenBank/DDBJ databases">
        <title>Genome sequence of Kobresia littledalei, the first chromosome-level genome in the family Cyperaceae.</title>
        <authorList>
            <person name="Qu G."/>
        </authorList>
    </citation>
    <scope>NUCLEOTIDE SEQUENCE</scope>
    <source>
        <strain evidence="4">C.B.Clarke</strain>
        <tissue evidence="4">Leaf</tissue>
    </source>
</reference>
<organism evidence="4 5">
    <name type="scientific">Carex littledalei</name>
    <dbReference type="NCBI Taxonomy" id="544730"/>
    <lineage>
        <taxon>Eukaryota</taxon>
        <taxon>Viridiplantae</taxon>
        <taxon>Streptophyta</taxon>
        <taxon>Embryophyta</taxon>
        <taxon>Tracheophyta</taxon>
        <taxon>Spermatophyta</taxon>
        <taxon>Magnoliopsida</taxon>
        <taxon>Liliopsida</taxon>
        <taxon>Poales</taxon>
        <taxon>Cyperaceae</taxon>
        <taxon>Cyperoideae</taxon>
        <taxon>Cariceae</taxon>
        <taxon>Carex</taxon>
        <taxon>Carex subgen. Euthyceras</taxon>
    </lineage>
</organism>
<feature type="compositionally biased region" description="Basic and acidic residues" evidence="1">
    <location>
        <begin position="305"/>
        <end position="323"/>
    </location>
</feature>
<gene>
    <name evidence="4" type="ORF">FCM35_KLT10191</name>
</gene>
<dbReference type="PANTHER" id="PTHR33913:SF1">
    <property type="entry name" value="DRBM DOMAIN-CONTAINING PROTEIN"/>
    <property type="match status" value="1"/>
</dbReference>
<keyword evidence="5" id="KW-1185">Reference proteome</keyword>
<dbReference type="Pfam" id="PF25502">
    <property type="entry name" value="DUF7915"/>
    <property type="match status" value="1"/>
</dbReference>
<proteinExistence type="predicted"/>
<dbReference type="PANTHER" id="PTHR33913">
    <property type="entry name" value="ALEURONE LAYER MORPHOGENESIS PROTEIN"/>
    <property type="match status" value="1"/>
</dbReference>
<name>A0A833RKX0_9POAL</name>
<feature type="domain" description="DUF7915" evidence="3">
    <location>
        <begin position="163"/>
        <end position="262"/>
    </location>
</feature>
<comment type="caution">
    <text evidence="4">The sequence shown here is derived from an EMBL/GenBank/DDBJ whole genome shotgun (WGS) entry which is preliminary data.</text>
</comment>
<sequence length="587" mass="66568">MVPMEDVAALMAELVQPLLPIKMDHKHKPSISQQEAVAKQMHAVVLLYNYYHRKQCPQLEFLSLETLCKVAVVANSPLLSYMDKTALCSENLSLVEKSIMRACNISKALWDHDTRTMETWPVEKVAVFLFDEKREKCFLERDTFVKGVFSLVEIEVEGQIFTCENFTLSKVESRTGINRVNLRTLYSRQTYSLSKEKSRAMVLLMECSKPPTVSEFVEIPMKDVLNNLKGPVITSGSIPELMPVAQFFLLLPYADIISDWLSKPKSELEKELEKREGKPTQSNKTPMKINNEQVQVKKQLSNGSLREKGKDEYGNPDNKREHNPSITVPCNNSSAKNMTSLAWRPSNNCSLNNCLSELSGIGTLRSVKLGAEVGNNSGENGTAKEITKDVKQENGNTSKELMTVNSKPCTHPKRAIIETYVKQEIVPFAMKDIPSCVSRLMKIRDHLCENQRKLEDKVAQCEMDIETVRCEGEMTSEVEKIVERWENAISSEGQLDASDGCLNPNKKKKFKRRSSCQLLDDFCRDNELALPRYHVHPISNGLYKASATLKSKGIDCMVESDLKKNPHEAREVAAWFLMRKLDEMEED</sequence>
<dbReference type="EMBL" id="SWLB01000002">
    <property type="protein sequence ID" value="KAF3341347.1"/>
    <property type="molecule type" value="Genomic_DNA"/>
</dbReference>
<feature type="domain" description="DUF7913" evidence="2">
    <location>
        <begin position="2"/>
        <end position="109"/>
    </location>
</feature>
<protein>
    <submittedName>
        <fullName evidence="4">Uncharacterized protein</fullName>
    </submittedName>
</protein>
<evidence type="ECO:0000313" key="5">
    <source>
        <dbReference type="Proteomes" id="UP000623129"/>
    </source>
</evidence>
<evidence type="ECO:0000256" key="1">
    <source>
        <dbReference type="SAM" id="MobiDB-lite"/>
    </source>
</evidence>
<dbReference type="InterPro" id="IPR057235">
    <property type="entry name" value="DUF7913"/>
</dbReference>
<accession>A0A833RKX0</accession>
<feature type="region of interest" description="Disordered" evidence="1">
    <location>
        <begin position="271"/>
        <end position="331"/>
    </location>
</feature>
<feature type="compositionally biased region" description="Polar residues" evidence="1">
    <location>
        <begin position="280"/>
        <end position="304"/>
    </location>
</feature>
<dbReference type="InterPro" id="IPR057237">
    <property type="entry name" value="DUF7915"/>
</dbReference>
<evidence type="ECO:0000313" key="4">
    <source>
        <dbReference type="EMBL" id="KAF3341347.1"/>
    </source>
</evidence>
<dbReference type="Proteomes" id="UP000623129">
    <property type="component" value="Unassembled WGS sequence"/>
</dbReference>
<evidence type="ECO:0000259" key="3">
    <source>
        <dbReference type="Pfam" id="PF25502"/>
    </source>
</evidence>